<feature type="signal peptide" evidence="1">
    <location>
        <begin position="1"/>
        <end position="21"/>
    </location>
</feature>
<name>A0A9P7ZWD4_MORAP</name>
<feature type="chain" id="PRO_5040473442" description="Secreted protein" evidence="1">
    <location>
        <begin position="22"/>
        <end position="118"/>
    </location>
</feature>
<comment type="caution">
    <text evidence="2">The sequence shown here is derived from an EMBL/GenBank/DDBJ whole genome shotgun (WGS) entry which is preliminary data.</text>
</comment>
<protein>
    <recommendedName>
        <fullName evidence="4">Secreted protein</fullName>
    </recommendedName>
</protein>
<proteinExistence type="predicted"/>
<sequence>MIPTMLKAIVLLFFCVIGALAQNTYYLSIYSNTGARKGFYIYEGYRKCACLKNTQTNKIENEDGGDVKLFSTSDCTGNYVQMKNGATQSNAQWVNSMSYGSSGMSSDGPYRCPNYYAE</sequence>
<organism evidence="2 3">
    <name type="scientific">Mortierella alpina</name>
    <name type="common">Oleaginous fungus</name>
    <name type="synonym">Mortierella renispora</name>
    <dbReference type="NCBI Taxonomy" id="64518"/>
    <lineage>
        <taxon>Eukaryota</taxon>
        <taxon>Fungi</taxon>
        <taxon>Fungi incertae sedis</taxon>
        <taxon>Mucoromycota</taxon>
        <taxon>Mortierellomycotina</taxon>
        <taxon>Mortierellomycetes</taxon>
        <taxon>Mortierellales</taxon>
        <taxon>Mortierellaceae</taxon>
        <taxon>Mortierella</taxon>
    </lineage>
</organism>
<gene>
    <name evidence="2" type="ORF">KVV02_007294</name>
</gene>
<evidence type="ECO:0000313" key="2">
    <source>
        <dbReference type="EMBL" id="KAG9319174.1"/>
    </source>
</evidence>
<evidence type="ECO:0000256" key="1">
    <source>
        <dbReference type="SAM" id="SignalP"/>
    </source>
</evidence>
<evidence type="ECO:0008006" key="4">
    <source>
        <dbReference type="Google" id="ProtNLM"/>
    </source>
</evidence>
<reference evidence="2" key="1">
    <citation type="submission" date="2021-07" db="EMBL/GenBank/DDBJ databases">
        <title>Draft genome of Mortierella alpina, strain LL118, isolated from an aspen leaf litter sample.</title>
        <authorList>
            <person name="Yang S."/>
            <person name="Vinatzer B.A."/>
        </authorList>
    </citation>
    <scope>NUCLEOTIDE SEQUENCE</scope>
    <source>
        <strain evidence="2">LL118</strain>
    </source>
</reference>
<dbReference type="AlphaFoldDB" id="A0A9P7ZWD4"/>
<dbReference type="EMBL" id="JAIFTL010000567">
    <property type="protein sequence ID" value="KAG9319174.1"/>
    <property type="molecule type" value="Genomic_DNA"/>
</dbReference>
<keyword evidence="1" id="KW-0732">Signal</keyword>
<dbReference type="Proteomes" id="UP000717515">
    <property type="component" value="Unassembled WGS sequence"/>
</dbReference>
<evidence type="ECO:0000313" key="3">
    <source>
        <dbReference type="Proteomes" id="UP000717515"/>
    </source>
</evidence>
<accession>A0A9P7ZWD4</accession>